<gene>
    <name evidence="1" type="ORF">ACFQ3Q_10330</name>
</gene>
<organism evidence="1 2">
    <name type="scientific">Salegentibacter chungangensis</name>
    <dbReference type="NCBI Taxonomy" id="1335724"/>
    <lineage>
        <taxon>Bacteria</taxon>
        <taxon>Pseudomonadati</taxon>
        <taxon>Bacteroidota</taxon>
        <taxon>Flavobacteriia</taxon>
        <taxon>Flavobacteriales</taxon>
        <taxon>Flavobacteriaceae</taxon>
        <taxon>Salegentibacter</taxon>
    </lineage>
</organism>
<evidence type="ECO:0000313" key="1">
    <source>
        <dbReference type="EMBL" id="MFD1096145.1"/>
    </source>
</evidence>
<proteinExistence type="predicted"/>
<dbReference type="EMBL" id="JBHTLI010000001">
    <property type="protein sequence ID" value="MFD1096145.1"/>
    <property type="molecule type" value="Genomic_DNA"/>
</dbReference>
<name>A0ABW3NT11_9FLAO</name>
<keyword evidence="2" id="KW-1185">Reference proteome</keyword>
<evidence type="ECO:0000313" key="2">
    <source>
        <dbReference type="Proteomes" id="UP001597131"/>
    </source>
</evidence>
<dbReference type="Pfam" id="PF08695">
    <property type="entry name" value="Coa1"/>
    <property type="match status" value="1"/>
</dbReference>
<reference evidence="2" key="1">
    <citation type="journal article" date="2019" name="Int. J. Syst. Evol. Microbiol.">
        <title>The Global Catalogue of Microorganisms (GCM) 10K type strain sequencing project: providing services to taxonomists for standard genome sequencing and annotation.</title>
        <authorList>
            <consortium name="The Broad Institute Genomics Platform"/>
            <consortium name="The Broad Institute Genome Sequencing Center for Infectious Disease"/>
            <person name="Wu L."/>
            <person name="Ma J."/>
        </authorList>
    </citation>
    <scope>NUCLEOTIDE SEQUENCE [LARGE SCALE GENOMIC DNA]</scope>
    <source>
        <strain evidence="2">CCUG 64793</strain>
    </source>
</reference>
<protein>
    <submittedName>
        <fullName evidence="1">Cytochrome c oxidase assembly factor Coa1 family protein</fullName>
    </submittedName>
</protein>
<dbReference type="RefSeq" id="WP_380745617.1">
    <property type="nucleotide sequence ID" value="NZ_JBHTLI010000001.1"/>
</dbReference>
<dbReference type="InterPro" id="IPR014807">
    <property type="entry name" value="Coa1"/>
</dbReference>
<sequence length="130" mass="14657">MIPVLVILPSIIYLFTSSGIGKMATDLTQAYADKELYEETIEKANSNKEVIEFIGEIKPINKMMILNGEVKFTGNNKIVNSTIKITGEKETAKMDITAKRENDNWQDEKINIRVKGPENNKRTIEIVNAP</sequence>
<comment type="caution">
    <text evidence="1">The sequence shown here is derived from an EMBL/GenBank/DDBJ whole genome shotgun (WGS) entry which is preliminary data.</text>
</comment>
<dbReference type="Proteomes" id="UP001597131">
    <property type="component" value="Unassembled WGS sequence"/>
</dbReference>
<accession>A0ABW3NT11</accession>